<dbReference type="Proteomes" id="UP000824533">
    <property type="component" value="Linkage Group LG04"/>
</dbReference>
<sequence>MDQGNLKHLVSKYQTIKIVPTVEESLCKMGLNVNLDKDTKIWLAQLTNIWKTWKKSSTIESHIENFFQTTPDPFRLALVFVINCGDYKDCKPKTLPYCIIETLSKWSQTSNVYPEEYLKFPAFNIGIQQRNQHFLNLIVKTYQVSTLRETIVPIVKDMIKNDNCKQASQIVSSMELFDDIPVEQILFPFVLQDKPNMVDCYLSECPSQVKPFLLFLDNLLDKSFNLRDFVQNYIEQNKICQVKYDKIHYKPLGKLVARLCVKFNVPIETCKNLSKNRTTSGLRYLVHQKYQEHKLSSSVWDDLVKDSLRQSAGSAPEFINLLIDYDTAEALKWAEYLNLSKDQLPLALREMSITQTLEEECWDSNIDNTQDYYKLDLATNQIVMIDNAEKFYDLLNSELVNCNSVGLDCEWKPSFGAAQSHVALIQIATNNKVYLIDTMTLNKPEYMSFWYNFNKAFLENGEIIKIGFGLDLDLKEMKTSLVGLGNIRIKGEGLLDLSNLWNALMECGISLPGNSDGGKSLSSLVQACFGLPLQKTEQCSNWELRPLRETQLRYAALDAYVLLQIYNYLQKLCRDKGLNFDEICNDVMLDKKKKATKKVKVIQSLQSSLEQEKSTKDIKLLIEPSLSYLMAYLRYCGIDTVVTPVTMLWHDVINMAISEDRYVVVTKMKHTPTVNYPQNSILDIGKGTIAENLQTIFTKLNICIKQDDLLILCVHCNSKALKSLGVDEVHHLCQEYENSKINSAPNIHNDDENNDDYDNFLSDSDCEEDFYHAAPYPNKPKCLTSTGAVIDIHNISELSISNKTAILCESCGKLFWDRDEQLEPIMDILYKLTKLNKIWYKDKK</sequence>
<proteinExistence type="predicted"/>
<evidence type="ECO:0000313" key="1">
    <source>
        <dbReference type="EMBL" id="KAJ0181879.1"/>
    </source>
</evidence>
<organism evidence="1 2">
    <name type="scientific">Dendrolimus kikuchii</name>
    <dbReference type="NCBI Taxonomy" id="765133"/>
    <lineage>
        <taxon>Eukaryota</taxon>
        <taxon>Metazoa</taxon>
        <taxon>Ecdysozoa</taxon>
        <taxon>Arthropoda</taxon>
        <taxon>Hexapoda</taxon>
        <taxon>Insecta</taxon>
        <taxon>Pterygota</taxon>
        <taxon>Neoptera</taxon>
        <taxon>Endopterygota</taxon>
        <taxon>Lepidoptera</taxon>
        <taxon>Glossata</taxon>
        <taxon>Ditrysia</taxon>
        <taxon>Bombycoidea</taxon>
        <taxon>Lasiocampidae</taxon>
        <taxon>Dendrolimus</taxon>
    </lineage>
</organism>
<dbReference type="EMBL" id="CM034390">
    <property type="protein sequence ID" value="KAJ0181879.1"/>
    <property type="molecule type" value="Genomic_DNA"/>
</dbReference>
<reference evidence="1 2" key="1">
    <citation type="journal article" date="2021" name="Front. Genet.">
        <title>Chromosome-Level Genome Assembly Reveals Significant Gene Expansion in the Toll and IMD Signaling Pathways of Dendrolimus kikuchii.</title>
        <authorList>
            <person name="Zhou J."/>
            <person name="Wu P."/>
            <person name="Xiong Z."/>
            <person name="Liu N."/>
            <person name="Zhao N."/>
            <person name="Ji M."/>
            <person name="Qiu Y."/>
            <person name="Yang B."/>
        </authorList>
    </citation>
    <scope>NUCLEOTIDE SEQUENCE [LARGE SCALE GENOMIC DNA]</scope>
    <source>
        <strain evidence="1">Ann1</strain>
    </source>
</reference>
<comment type="caution">
    <text evidence="1">The sequence shown here is derived from an EMBL/GenBank/DDBJ whole genome shotgun (WGS) entry which is preliminary data.</text>
</comment>
<keyword evidence="2" id="KW-1185">Reference proteome</keyword>
<name>A0ACC1DD27_9NEOP</name>
<evidence type="ECO:0000313" key="2">
    <source>
        <dbReference type="Proteomes" id="UP000824533"/>
    </source>
</evidence>
<protein>
    <submittedName>
        <fullName evidence="1">Uncharacterized protein</fullName>
    </submittedName>
</protein>
<gene>
    <name evidence="1" type="ORF">K1T71_002601</name>
</gene>
<accession>A0ACC1DD27</accession>